<evidence type="ECO:0000256" key="1">
    <source>
        <dbReference type="SAM" id="MobiDB-lite"/>
    </source>
</evidence>
<accession>A0A9P7ZQG8</accession>
<feature type="compositionally biased region" description="Basic and acidic residues" evidence="1">
    <location>
        <begin position="283"/>
        <end position="310"/>
    </location>
</feature>
<dbReference type="OrthoDB" id="5149210at2759"/>
<keyword evidence="3" id="KW-1185">Reference proteome</keyword>
<dbReference type="GeneID" id="70295692"/>
<proteinExistence type="predicted"/>
<feature type="region of interest" description="Disordered" evidence="1">
    <location>
        <begin position="36"/>
        <end position="310"/>
    </location>
</feature>
<feature type="compositionally biased region" description="Low complexity" evidence="1">
    <location>
        <begin position="154"/>
        <end position="163"/>
    </location>
</feature>
<organism evidence="2 3">
    <name type="scientific">Emericellopsis atlantica</name>
    <dbReference type="NCBI Taxonomy" id="2614577"/>
    <lineage>
        <taxon>Eukaryota</taxon>
        <taxon>Fungi</taxon>
        <taxon>Dikarya</taxon>
        <taxon>Ascomycota</taxon>
        <taxon>Pezizomycotina</taxon>
        <taxon>Sordariomycetes</taxon>
        <taxon>Hypocreomycetidae</taxon>
        <taxon>Hypocreales</taxon>
        <taxon>Bionectriaceae</taxon>
        <taxon>Emericellopsis</taxon>
    </lineage>
</organism>
<feature type="compositionally biased region" description="Polar residues" evidence="1">
    <location>
        <begin position="254"/>
        <end position="265"/>
    </location>
</feature>
<evidence type="ECO:0000313" key="3">
    <source>
        <dbReference type="Proteomes" id="UP000887229"/>
    </source>
</evidence>
<comment type="caution">
    <text evidence="2">The sequence shown here is derived from an EMBL/GenBank/DDBJ whole genome shotgun (WGS) entry which is preliminary data.</text>
</comment>
<dbReference type="AlphaFoldDB" id="A0A9P7ZQG8"/>
<dbReference type="EMBL" id="MU251248">
    <property type="protein sequence ID" value="KAG9256226.1"/>
    <property type="molecule type" value="Genomic_DNA"/>
</dbReference>
<gene>
    <name evidence="2" type="ORF">F5Z01DRAFT_672221</name>
</gene>
<evidence type="ECO:0000313" key="2">
    <source>
        <dbReference type="EMBL" id="KAG9256226.1"/>
    </source>
</evidence>
<sequence>MLKPRFQSKHMARLTIPAIATTGFIGSYLYYRTPAKSAEPDAAGGQAARSRQKRDKEGLSGTGIGQNTTSGGHETGQPGSGIQEATSDAERAVNTTANKEDLPSGGVGGGPGGGQANTRSVEMSASEGGASGSGWFERSTGGRTKDDLESTNLSGDNKSSGGNNNNGGNGSSSSRQSGTNAASSDGTTGGTNQPNKGVDSGYVSRPPASTPASNAQNAKVEGEAPPPSRSEDYQVHSKSYPTSGADHNPARGTIETSGTSISQKLQGAFGQGGKSSSEQGEQPQRKFSDTKVHSNHAETPTKRGQMRSDS</sequence>
<reference evidence="2" key="1">
    <citation type="journal article" date="2021" name="IMA Fungus">
        <title>Genomic characterization of three marine fungi, including Emericellopsis atlantica sp. nov. with signatures of a generalist lifestyle and marine biomass degradation.</title>
        <authorList>
            <person name="Hagestad O.C."/>
            <person name="Hou L."/>
            <person name="Andersen J.H."/>
            <person name="Hansen E.H."/>
            <person name="Altermark B."/>
            <person name="Li C."/>
            <person name="Kuhnert E."/>
            <person name="Cox R.J."/>
            <person name="Crous P.W."/>
            <person name="Spatafora J.W."/>
            <person name="Lail K."/>
            <person name="Amirebrahimi M."/>
            <person name="Lipzen A."/>
            <person name="Pangilinan J."/>
            <person name="Andreopoulos W."/>
            <person name="Hayes R.D."/>
            <person name="Ng V."/>
            <person name="Grigoriev I.V."/>
            <person name="Jackson S.A."/>
            <person name="Sutton T.D.S."/>
            <person name="Dobson A.D.W."/>
            <person name="Rama T."/>
        </authorList>
    </citation>
    <scope>NUCLEOTIDE SEQUENCE</scope>
    <source>
        <strain evidence="2">TS7</strain>
    </source>
</reference>
<name>A0A9P7ZQG8_9HYPO</name>
<protein>
    <submittedName>
        <fullName evidence="2">Uncharacterized protein</fullName>
    </submittedName>
</protein>
<dbReference type="Proteomes" id="UP000887229">
    <property type="component" value="Unassembled WGS sequence"/>
</dbReference>
<dbReference type="RefSeq" id="XP_046120150.1">
    <property type="nucleotide sequence ID" value="XM_046264789.1"/>
</dbReference>
<feature type="compositionally biased region" description="Low complexity" evidence="1">
    <location>
        <begin position="171"/>
        <end position="184"/>
    </location>
</feature>
<feature type="compositionally biased region" description="Gly residues" evidence="1">
    <location>
        <begin position="105"/>
        <end position="115"/>
    </location>
</feature>